<organism evidence="4 5">
    <name type="scientific">Plectosphaerella plurivora</name>
    <dbReference type="NCBI Taxonomy" id="936078"/>
    <lineage>
        <taxon>Eukaryota</taxon>
        <taxon>Fungi</taxon>
        <taxon>Dikarya</taxon>
        <taxon>Ascomycota</taxon>
        <taxon>Pezizomycotina</taxon>
        <taxon>Sordariomycetes</taxon>
        <taxon>Hypocreomycetidae</taxon>
        <taxon>Glomerellales</taxon>
        <taxon>Plectosphaerellaceae</taxon>
        <taxon>Plectosphaerella</taxon>
    </lineage>
</organism>
<dbReference type="AlphaFoldDB" id="A0A9P8V544"/>
<evidence type="ECO:0000313" key="5">
    <source>
        <dbReference type="Proteomes" id="UP000770015"/>
    </source>
</evidence>
<dbReference type="PROSITE" id="PS00194">
    <property type="entry name" value="THIOREDOXIN_1"/>
    <property type="match status" value="1"/>
</dbReference>
<gene>
    <name evidence="4" type="ORF">F5X68DRAFT_214588</name>
</gene>
<comment type="similarity">
    <text evidence="1">Belongs to the thioredoxin family.</text>
</comment>
<dbReference type="PANTHER" id="PTHR46115">
    <property type="entry name" value="THIOREDOXIN-LIKE PROTEIN 1"/>
    <property type="match status" value="1"/>
</dbReference>
<dbReference type="Pfam" id="PF00085">
    <property type="entry name" value="Thioredoxin"/>
    <property type="match status" value="1"/>
</dbReference>
<dbReference type="FunFam" id="3.40.30.10:FF:000245">
    <property type="entry name" value="Thioredoxin"/>
    <property type="match status" value="1"/>
</dbReference>
<dbReference type="InterPro" id="IPR017937">
    <property type="entry name" value="Thioredoxin_CS"/>
</dbReference>
<dbReference type="OrthoDB" id="10263751at2759"/>
<dbReference type="PRINTS" id="PR00421">
    <property type="entry name" value="THIOREDOXIN"/>
</dbReference>
<name>A0A9P8V544_9PEZI</name>
<keyword evidence="2" id="KW-1015">Disulfide bond</keyword>
<dbReference type="Gene3D" id="3.40.30.10">
    <property type="entry name" value="Glutaredoxin"/>
    <property type="match status" value="1"/>
</dbReference>
<feature type="domain" description="Thioredoxin" evidence="3">
    <location>
        <begin position="45"/>
        <end position="154"/>
    </location>
</feature>
<dbReference type="InterPro" id="IPR036249">
    <property type="entry name" value="Thioredoxin-like_sf"/>
</dbReference>
<evidence type="ECO:0000256" key="2">
    <source>
        <dbReference type="ARBA" id="ARBA00023157"/>
    </source>
</evidence>
<protein>
    <submittedName>
        <fullName evidence="4">Thioredoxin</fullName>
    </submittedName>
</protein>
<keyword evidence="5" id="KW-1185">Reference proteome</keyword>
<dbReference type="CDD" id="cd02947">
    <property type="entry name" value="TRX_family"/>
    <property type="match status" value="1"/>
</dbReference>
<dbReference type="EMBL" id="JAGSXJ010000026">
    <property type="protein sequence ID" value="KAH6673981.1"/>
    <property type="molecule type" value="Genomic_DNA"/>
</dbReference>
<dbReference type="PROSITE" id="PS51352">
    <property type="entry name" value="THIOREDOXIN_2"/>
    <property type="match status" value="1"/>
</dbReference>
<evidence type="ECO:0000256" key="1">
    <source>
        <dbReference type="ARBA" id="ARBA00008987"/>
    </source>
</evidence>
<accession>A0A9P8V544</accession>
<evidence type="ECO:0000313" key="4">
    <source>
        <dbReference type="EMBL" id="KAH6673981.1"/>
    </source>
</evidence>
<proteinExistence type="inferred from homology"/>
<dbReference type="InterPro" id="IPR013766">
    <property type="entry name" value="Thioredoxin_domain"/>
</dbReference>
<sequence length="156" mass="17204">MSSSFAARLARPLTTLRPTRNISVPTYRHFSSTSANMGVHVIKSKEEFYSVINSEEVATNSEIPVKKIAILDCFATWCGPCKAIAPQFVKWSNEEKYSSINFIKIDVDEVPDLSQELGIRAMPTFMVFENGTKAEEIVGANPPAIQKALDKYAAAA</sequence>
<dbReference type="Proteomes" id="UP000770015">
    <property type="component" value="Unassembled WGS sequence"/>
</dbReference>
<comment type="caution">
    <text evidence="4">The sequence shown here is derived from an EMBL/GenBank/DDBJ whole genome shotgun (WGS) entry which is preliminary data.</text>
</comment>
<dbReference type="SUPFAM" id="SSF52833">
    <property type="entry name" value="Thioredoxin-like"/>
    <property type="match status" value="1"/>
</dbReference>
<reference evidence="4" key="1">
    <citation type="journal article" date="2021" name="Nat. Commun.">
        <title>Genetic determinants of endophytism in the Arabidopsis root mycobiome.</title>
        <authorList>
            <person name="Mesny F."/>
            <person name="Miyauchi S."/>
            <person name="Thiergart T."/>
            <person name="Pickel B."/>
            <person name="Atanasova L."/>
            <person name="Karlsson M."/>
            <person name="Huettel B."/>
            <person name="Barry K.W."/>
            <person name="Haridas S."/>
            <person name="Chen C."/>
            <person name="Bauer D."/>
            <person name="Andreopoulos W."/>
            <person name="Pangilinan J."/>
            <person name="LaButti K."/>
            <person name="Riley R."/>
            <person name="Lipzen A."/>
            <person name="Clum A."/>
            <person name="Drula E."/>
            <person name="Henrissat B."/>
            <person name="Kohler A."/>
            <person name="Grigoriev I.V."/>
            <person name="Martin F.M."/>
            <person name="Hacquard S."/>
        </authorList>
    </citation>
    <scope>NUCLEOTIDE SEQUENCE</scope>
    <source>
        <strain evidence="4">MPI-SDFR-AT-0117</strain>
    </source>
</reference>
<evidence type="ECO:0000259" key="3">
    <source>
        <dbReference type="PROSITE" id="PS51352"/>
    </source>
</evidence>